<gene>
    <name evidence="13" type="ORF">GSLYS_00021773001</name>
</gene>
<feature type="transmembrane region" description="Helical" evidence="12">
    <location>
        <begin position="38"/>
        <end position="69"/>
    </location>
</feature>
<evidence type="ECO:0000256" key="3">
    <source>
        <dbReference type="ARBA" id="ARBA00010323"/>
    </source>
</evidence>
<dbReference type="AlphaFoldDB" id="A0AAV2IQ91"/>
<feature type="transmembrane region" description="Helical" evidence="12">
    <location>
        <begin position="238"/>
        <end position="257"/>
    </location>
</feature>
<keyword evidence="5 12" id="KW-0812">Transmembrane</keyword>
<evidence type="ECO:0000256" key="4">
    <source>
        <dbReference type="ARBA" id="ARBA00022679"/>
    </source>
</evidence>
<sequence>MISDDAIYTLFMAVSVGSGPLFREVLKDAHSRRYVSTFLGLFMLWATCGYHLIHLLITVVGNCIILSIVPHSKNERSCAGKSFLWNFGYLAVFRTVHWFGIPAPSPVTNAAQLFLTLRMVGLAFEVQDSHQRRNSIDPASLVKGEMELKMKYCNIDVKPLDIITYAFCYIGLLTGPYYKYRTYQDWLRLPDNANLNRKQPFLQRVKQLPAIAISFLFFSYFFNIQYVETDEFLDRPFIFRLLYMVPMFIIFRTRLYMAWIMSELMSMTAGLGAYPVKSAPKCGEGPTDYKQLDLCLEDERDGKDCDYNFETIHNIDIYGCELAPMTKQGLRSWNMTVQYWLASYIHRRVPANLKAHRVAITMAVSAFWHGIHPGYYLSFLTVPPILMAEEVMIKAFRDGKSPQVQMAFDWACWFFKMRGFDYMCMGFLLLKLQSTIRYWSSIYFMGHLVMLLFLALGTTVLSFRPKKDRKQVESDKNQPIQPEDKKSN</sequence>
<comment type="pathway">
    <text evidence="9">Phospholipid metabolism.</text>
</comment>
<dbReference type="GO" id="GO:0006661">
    <property type="term" value="P:phosphatidylinositol biosynthetic process"/>
    <property type="evidence" value="ECO:0007669"/>
    <property type="project" value="TreeGrafter"/>
</dbReference>
<evidence type="ECO:0000256" key="12">
    <source>
        <dbReference type="SAM" id="Phobius"/>
    </source>
</evidence>
<keyword evidence="6 12" id="KW-1133">Transmembrane helix</keyword>
<feature type="transmembrane region" description="Helical" evidence="12">
    <location>
        <begin position="208"/>
        <end position="226"/>
    </location>
</feature>
<dbReference type="GO" id="GO:0016020">
    <property type="term" value="C:membrane"/>
    <property type="evidence" value="ECO:0007669"/>
    <property type="project" value="UniProtKB-SubCell"/>
</dbReference>
<evidence type="ECO:0000313" key="14">
    <source>
        <dbReference type="Proteomes" id="UP001497497"/>
    </source>
</evidence>
<comment type="pathway">
    <text evidence="2">Lipid metabolism; phospholipid metabolism.</text>
</comment>
<accession>A0AAV2IQ91</accession>
<evidence type="ECO:0000313" key="13">
    <source>
        <dbReference type="EMBL" id="CAL1548456.1"/>
    </source>
</evidence>
<name>A0AAV2IQ91_LYMST</name>
<dbReference type="Proteomes" id="UP001497497">
    <property type="component" value="Unassembled WGS sequence"/>
</dbReference>
<dbReference type="InterPro" id="IPR004299">
    <property type="entry name" value="MBOAT_fam"/>
</dbReference>
<organism evidence="13 14">
    <name type="scientific">Lymnaea stagnalis</name>
    <name type="common">Great pond snail</name>
    <name type="synonym">Helix stagnalis</name>
    <dbReference type="NCBI Taxonomy" id="6523"/>
    <lineage>
        <taxon>Eukaryota</taxon>
        <taxon>Metazoa</taxon>
        <taxon>Spiralia</taxon>
        <taxon>Lophotrochozoa</taxon>
        <taxon>Mollusca</taxon>
        <taxon>Gastropoda</taxon>
        <taxon>Heterobranchia</taxon>
        <taxon>Euthyneura</taxon>
        <taxon>Panpulmonata</taxon>
        <taxon>Hygrophila</taxon>
        <taxon>Lymnaeoidea</taxon>
        <taxon>Lymnaeidae</taxon>
        <taxon>Lymnaea</taxon>
    </lineage>
</organism>
<feature type="transmembrane region" description="Helical" evidence="12">
    <location>
        <begin position="162"/>
        <end position="180"/>
    </location>
</feature>
<keyword evidence="8" id="KW-0012">Acyltransferase</keyword>
<feature type="transmembrane region" description="Helical" evidence="12">
    <location>
        <begin position="442"/>
        <end position="463"/>
    </location>
</feature>
<keyword evidence="7 12" id="KW-0472">Membrane</keyword>
<evidence type="ECO:0000256" key="9">
    <source>
        <dbReference type="ARBA" id="ARBA00025707"/>
    </source>
</evidence>
<feature type="transmembrane region" description="Helical" evidence="12">
    <location>
        <begin position="6"/>
        <end position="26"/>
    </location>
</feature>
<dbReference type="PANTHER" id="PTHR13906:SF16">
    <property type="entry name" value="LYSOPHOSPHOLIPID ACYLTRANSFERASE 7"/>
    <property type="match status" value="1"/>
</dbReference>
<dbReference type="EMBL" id="CAXITT010001358">
    <property type="protein sequence ID" value="CAL1548456.1"/>
    <property type="molecule type" value="Genomic_DNA"/>
</dbReference>
<comment type="subcellular location">
    <subcellularLocation>
        <location evidence="1">Membrane</location>
        <topology evidence="1">Multi-pass membrane protein</topology>
    </subcellularLocation>
</comment>
<feature type="region of interest" description="Disordered" evidence="11">
    <location>
        <begin position="466"/>
        <end position="488"/>
    </location>
</feature>
<keyword evidence="4" id="KW-0808">Transferase</keyword>
<evidence type="ECO:0000256" key="1">
    <source>
        <dbReference type="ARBA" id="ARBA00004141"/>
    </source>
</evidence>
<evidence type="ECO:0000256" key="10">
    <source>
        <dbReference type="ARBA" id="ARBA00093678"/>
    </source>
</evidence>
<comment type="caution">
    <text evidence="13">The sequence shown here is derived from an EMBL/GenBank/DDBJ whole genome shotgun (WGS) entry which is preliminary data.</text>
</comment>
<proteinExistence type="inferred from homology"/>
<evidence type="ECO:0000256" key="5">
    <source>
        <dbReference type="ARBA" id="ARBA00022692"/>
    </source>
</evidence>
<dbReference type="GO" id="GO:0071617">
    <property type="term" value="F:lysophospholipid acyltransferase activity"/>
    <property type="evidence" value="ECO:0007669"/>
    <property type="project" value="TreeGrafter"/>
</dbReference>
<dbReference type="PANTHER" id="PTHR13906">
    <property type="entry name" value="PORCUPINE"/>
    <property type="match status" value="1"/>
</dbReference>
<dbReference type="GO" id="GO:0044233">
    <property type="term" value="C:mitochondria-associated endoplasmic reticulum membrane contact site"/>
    <property type="evidence" value="ECO:0007669"/>
    <property type="project" value="TreeGrafter"/>
</dbReference>
<protein>
    <recommendedName>
        <fullName evidence="10">Lysophospholipid acyltransferase 7</fullName>
    </recommendedName>
</protein>
<dbReference type="InterPro" id="IPR049941">
    <property type="entry name" value="LPLAT_7/PORCN-like"/>
</dbReference>
<evidence type="ECO:0000256" key="6">
    <source>
        <dbReference type="ARBA" id="ARBA00022989"/>
    </source>
</evidence>
<comment type="similarity">
    <text evidence="3">Belongs to the membrane-bound acyltransferase family.</text>
</comment>
<dbReference type="Pfam" id="PF03062">
    <property type="entry name" value="MBOAT"/>
    <property type="match status" value="1"/>
</dbReference>
<dbReference type="GO" id="GO:0030258">
    <property type="term" value="P:lipid modification"/>
    <property type="evidence" value="ECO:0007669"/>
    <property type="project" value="TreeGrafter"/>
</dbReference>
<feature type="compositionally biased region" description="Basic and acidic residues" evidence="11">
    <location>
        <begin position="470"/>
        <end position="488"/>
    </location>
</feature>
<evidence type="ECO:0000256" key="8">
    <source>
        <dbReference type="ARBA" id="ARBA00023315"/>
    </source>
</evidence>
<reference evidence="13 14" key="1">
    <citation type="submission" date="2024-04" db="EMBL/GenBank/DDBJ databases">
        <authorList>
            <consortium name="Genoscope - CEA"/>
            <person name="William W."/>
        </authorList>
    </citation>
    <scope>NUCLEOTIDE SEQUENCE [LARGE SCALE GENOMIC DNA]</scope>
</reference>
<keyword evidence="14" id="KW-1185">Reference proteome</keyword>
<evidence type="ECO:0000256" key="11">
    <source>
        <dbReference type="SAM" id="MobiDB-lite"/>
    </source>
</evidence>
<evidence type="ECO:0000256" key="7">
    <source>
        <dbReference type="ARBA" id="ARBA00023136"/>
    </source>
</evidence>
<evidence type="ECO:0000256" key="2">
    <source>
        <dbReference type="ARBA" id="ARBA00005074"/>
    </source>
</evidence>